<dbReference type="SUPFAM" id="SSF55486">
    <property type="entry name" value="Metalloproteases ('zincins'), catalytic domain"/>
    <property type="match status" value="1"/>
</dbReference>
<dbReference type="InterPro" id="IPR024079">
    <property type="entry name" value="MetalloPept_cat_dom_sf"/>
</dbReference>
<name>A0A838ZR47_9FLAO</name>
<dbReference type="Proteomes" id="UP000552241">
    <property type="component" value="Unassembled WGS sequence"/>
</dbReference>
<reference evidence="1 2" key="1">
    <citation type="submission" date="2020-07" db="EMBL/GenBank/DDBJ databases">
        <title>Moheibacter lacus sp. nov., a member of the family Flavobacteriaceae isolated from freshwater lake sediment.</title>
        <authorList>
            <person name="Liu Y."/>
        </authorList>
    </citation>
    <scope>NUCLEOTIDE SEQUENCE [LARGE SCALE GENOMIC DNA]</scope>
    <source>
        <strain evidence="1 2">BDHS18</strain>
    </source>
</reference>
<proteinExistence type="predicted"/>
<evidence type="ECO:0000313" key="2">
    <source>
        <dbReference type="Proteomes" id="UP000552241"/>
    </source>
</evidence>
<organism evidence="1 2">
    <name type="scientific">Moheibacter lacus</name>
    <dbReference type="NCBI Taxonomy" id="2745851"/>
    <lineage>
        <taxon>Bacteria</taxon>
        <taxon>Pseudomonadati</taxon>
        <taxon>Bacteroidota</taxon>
        <taxon>Flavobacteriia</taxon>
        <taxon>Flavobacteriales</taxon>
        <taxon>Weeksellaceae</taxon>
        <taxon>Moheibacter</taxon>
    </lineage>
</organism>
<dbReference type="GO" id="GO:0008237">
    <property type="term" value="F:metallopeptidase activity"/>
    <property type="evidence" value="ECO:0007669"/>
    <property type="project" value="InterPro"/>
</dbReference>
<comment type="caution">
    <text evidence="1">The sequence shown here is derived from an EMBL/GenBank/DDBJ whole genome shotgun (WGS) entry which is preliminary data.</text>
</comment>
<accession>A0A838ZR47</accession>
<dbReference type="RefSeq" id="WP_182042320.1">
    <property type="nucleotide sequence ID" value="NZ_JACDZE010000001.1"/>
</dbReference>
<dbReference type="Gene3D" id="3.40.390.10">
    <property type="entry name" value="Collagenase (Catalytic Domain)"/>
    <property type="match status" value="1"/>
</dbReference>
<sequence length="387" mass="45237">MKPICQILFFSFILTALNAQEKKDPEHYSYPFEESYEPLTLRINAILLYRNDGTGNFDMNNSEDKALFMEYLERTNEVYANFQEPPDLTGCYTGTDFIKDARIRIDFNVLKVKNTYYWNYLNSGAIPEERKYGGFSPTENWYIKPLDDSISSLKNTPKGINAYFTQNGKRFDDLFAKNGEGYDLSGNNAGQLPSTSNLKRSSQLHMANQYMKSKYMRYHATKEYNKPWSEVKQWWLGYALAHELGHDFGLGHSNEYHSSNKCIYTIMSQKNEHKRNWLQPTEIKKIHWNLTRTNLMQFVTPESAYGAVWVLNENTNWDKPRRFYHNFELAQNHTLNISDSIILPPQGYVKLNKNAKIIFSGKGKIVDANGKEFKNFEKHRTAQIIYQ</sequence>
<keyword evidence="2" id="KW-1185">Reference proteome</keyword>
<evidence type="ECO:0000313" key="1">
    <source>
        <dbReference type="EMBL" id="MBA5628732.1"/>
    </source>
</evidence>
<dbReference type="EMBL" id="JACDZE010000001">
    <property type="protein sequence ID" value="MBA5628732.1"/>
    <property type="molecule type" value="Genomic_DNA"/>
</dbReference>
<protein>
    <submittedName>
        <fullName evidence="1">Uncharacterized protein</fullName>
    </submittedName>
</protein>
<dbReference type="AlphaFoldDB" id="A0A838ZR47"/>
<gene>
    <name evidence="1" type="ORF">HU137_02985</name>
</gene>